<name>A0A060XH58_ONCMY</name>
<dbReference type="AlphaFoldDB" id="A0A060XH58"/>
<proteinExistence type="predicted"/>
<evidence type="ECO:0000313" key="2">
    <source>
        <dbReference type="Proteomes" id="UP000193380"/>
    </source>
</evidence>
<protein>
    <submittedName>
        <fullName evidence="1">Uncharacterized protein</fullName>
    </submittedName>
</protein>
<dbReference type="STRING" id="8022.A0A060XH58"/>
<organism evidence="1 2">
    <name type="scientific">Oncorhynchus mykiss</name>
    <name type="common">Rainbow trout</name>
    <name type="synonym">Salmo gairdneri</name>
    <dbReference type="NCBI Taxonomy" id="8022"/>
    <lineage>
        <taxon>Eukaryota</taxon>
        <taxon>Metazoa</taxon>
        <taxon>Chordata</taxon>
        <taxon>Craniata</taxon>
        <taxon>Vertebrata</taxon>
        <taxon>Euteleostomi</taxon>
        <taxon>Actinopterygii</taxon>
        <taxon>Neopterygii</taxon>
        <taxon>Teleostei</taxon>
        <taxon>Protacanthopterygii</taxon>
        <taxon>Salmoniformes</taxon>
        <taxon>Salmonidae</taxon>
        <taxon>Salmoninae</taxon>
        <taxon>Oncorhynchus</taxon>
    </lineage>
</organism>
<evidence type="ECO:0000313" key="1">
    <source>
        <dbReference type="EMBL" id="CDQ78761.1"/>
    </source>
</evidence>
<reference evidence="1" key="1">
    <citation type="journal article" date="2014" name="Nat. Commun.">
        <title>The rainbow trout genome provides novel insights into evolution after whole-genome duplication in vertebrates.</title>
        <authorList>
            <person name="Berthelot C."/>
            <person name="Brunet F."/>
            <person name="Chalopin D."/>
            <person name="Juanchich A."/>
            <person name="Bernard M."/>
            <person name="Noel B."/>
            <person name="Bento P."/>
            <person name="Da Silva C."/>
            <person name="Labadie K."/>
            <person name="Alberti A."/>
            <person name="Aury J.M."/>
            <person name="Louis A."/>
            <person name="Dehais P."/>
            <person name="Bardou P."/>
            <person name="Montfort J."/>
            <person name="Klopp C."/>
            <person name="Cabau C."/>
            <person name="Gaspin C."/>
            <person name="Thorgaard G.H."/>
            <person name="Boussaha M."/>
            <person name="Quillet E."/>
            <person name="Guyomard R."/>
            <person name="Galiana D."/>
            <person name="Bobe J."/>
            <person name="Volff J.N."/>
            <person name="Genet C."/>
            <person name="Wincker P."/>
            <person name="Jaillon O."/>
            <person name="Roest Crollius H."/>
            <person name="Guiguen Y."/>
        </authorList>
    </citation>
    <scope>NUCLEOTIDE SEQUENCE [LARGE SCALE GENOMIC DNA]</scope>
</reference>
<gene>
    <name evidence="1" type="ORF">GSONMT00047128001</name>
</gene>
<reference evidence="1" key="2">
    <citation type="submission" date="2014-03" db="EMBL/GenBank/DDBJ databases">
        <authorList>
            <person name="Genoscope - CEA"/>
        </authorList>
    </citation>
    <scope>NUCLEOTIDE SEQUENCE</scope>
</reference>
<dbReference type="EMBL" id="FR905368">
    <property type="protein sequence ID" value="CDQ78761.1"/>
    <property type="molecule type" value="Genomic_DNA"/>
</dbReference>
<sequence>MTLKQHRFTQFMPSGICTNTDRFQKVTVVNTWYSSLRPLFNAEENITMIPIVTDGIQSAYRA</sequence>
<dbReference type="Proteomes" id="UP000193380">
    <property type="component" value="Unassembled WGS sequence"/>
</dbReference>
<dbReference type="PaxDb" id="8022-A0A060XH58"/>
<accession>A0A060XH58</accession>